<accession>A0ABU9CB25</accession>
<sequence length="328" mass="33898">MRAAFYERPGPADEVLVLGDLADPVPGPGEVKVALQWSGVNPSDVKGRAGSRGPTLPFARIVPHSDGMGVIEAVGAGVDPARIGQRAWLWNAAWGRPFGTAAQAIVLPAAQAVPLPDGTSGEAGACLGIPALTALQAVLTDGGIEGQSVLVAGGAGAVGHYAVQFARLLGARQVIATVSSAEKAAIARAAGADLAIDYKTDNVAERVREATGGQGVDRIIEVDIAANAATNLQALRPDGLIVVYGSGQREVTLPFFPLIAGNVGLRFFIVYHLSLADRHRAITTLDGLLRRGVLQHAIALRLPLDRIAEAHRAVESGRTVGNVVLQIG</sequence>
<dbReference type="Proteomes" id="UP001365405">
    <property type="component" value="Unassembled WGS sequence"/>
</dbReference>
<dbReference type="PANTHER" id="PTHR44154">
    <property type="entry name" value="QUINONE OXIDOREDUCTASE"/>
    <property type="match status" value="1"/>
</dbReference>
<evidence type="ECO:0000313" key="3">
    <source>
        <dbReference type="EMBL" id="MEK8049076.1"/>
    </source>
</evidence>
<dbReference type="EMBL" id="JBBUTH010000001">
    <property type="protein sequence ID" value="MEK8049076.1"/>
    <property type="molecule type" value="Genomic_DNA"/>
</dbReference>
<keyword evidence="4" id="KW-1185">Reference proteome</keyword>
<evidence type="ECO:0000259" key="2">
    <source>
        <dbReference type="SMART" id="SM00829"/>
    </source>
</evidence>
<dbReference type="InterPro" id="IPR011032">
    <property type="entry name" value="GroES-like_sf"/>
</dbReference>
<feature type="domain" description="Enoyl reductase (ER)" evidence="2">
    <location>
        <begin position="12"/>
        <end position="325"/>
    </location>
</feature>
<dbReference type="CDD" id="cd08253">
    <property type="entry name" value="zeta_crystallin"/>
    <property type="match status" value="1"/>
</dbReference>
<dbReference type="SUPFAM" id="SSF51735">
    <property type="entry name" value="NAD(P)-binding Rossmann-fold domains"/>
    <property type="match status" value="1"/>
</dbReference>
<dbReference type="InterPro" id="IPR013149">
    <property type="entry name" value="ADH-like_C"/>
</dbReference>
<dbReference type="InterPro" id="IPR020843">
    <property type="entry name" value="ER"/>
</dbReference>
<name>A0ABU9CB25_9BURK</name>
<dbReference type="InterPro" id="IPR013154">
    <property type="entry name" value="ADH-like_N"/>
</dbReference>
<dbReference type="Gene3D" id="3.40.50.720">
    <property type="entry name" value="NAD(P)-binding Rossmann-like Domain"/>
    <property type="match status" value="1"/>
</dbReference>
<reference evidence="3 4" key="1">
    <citation type="submission" date="2024-04" db="EMBL/GenBank/DDBJ databases">
        <title>Novel species of the genus Ideonella isolated from streams.</title>
        <authorList>
            <person name="Lu H."/>
        </authorList>
    </citation>
    <scope>NUCLEOTIDE SEQUENCE [LARGE SCALE GENOMIC DNA]</scope>
    <source>
        <strain evidence="3 4">DXS22W</strain>
    </source>
</reference>
<evidence type="ECO:0000256" key="1">
    <source>
        <dbReference type="ARBA" id="ARBA00022857"/>
    </source>
</evidence>
<protein>
    <submittedName>
        <fullName evidence="3">NADPH:quinone reductase</fullName>
    </submittedName>
</protein>
<evidence type="ECO:0000313" key="4">
    <source>
        <dbReference type="Proteomes" id="UP001365405"/>
    </source>
</evidence>
<organism evidence="3 4">
    <name type="scientific">Pseudaquabacterium inlustre</name>
    <dbReference type="NCBI Taxonomy" id="2984192"/>
    <lineage>
        <taxon>Bacteria</taxon>
        <taxon>Pseudomonadati</taxon>
        <taxon>Pseudomonadota</taxon>
        <taxon>Betaproteobacteria</taxon>
        <taxon>Burkholderiales</taxon>
        <taxon>Sphaerotilaceae</taxon>
        <taxon>Pseudaquabacterium</taxon>
    </lineage>
</organism>
<proteinExistence type="predicted"/>
<gene>
    <name evidence="3" type="ORF">AACH10_02375</name>
</gene>
<dbReference type="Pfam" id="PF00107">
    <property type="entry name" value="ADH_zinc_N"/>
    <property type="match status" value="1"/>
</dbReference>
<dbReference type="PANTHER" id="PTHR44154:SF1">
    <property type="entry name" value="QUINONE OXIDOREDUCTASE"/>
    <property type="match status" value="1"/>
</dbReference>
<dbReference type="Pfam" id="PF08240">
    <property type="entry name" value="ADH_N"/>
    <property type="match status" value="1"/>
</dbReference>
<dbReference type="SMART" id="SM00829">
    <property type="entry name" value="PKS_ER"/>
    <property type="match status" value="1"/>
</dbReference>
<dbReference type="Gene3D" id="3.90.180.10">
    <property type="entry name" value="Medium-chain alcohol dehydrogenases, catalytic domain"/>
    <property type="match status" value="1"/>
</dbReference>
<dbReference type="InterPro" id="IPR036291">
    <property type="entry name" value="NAD(P)-bd_dom_sf"/>
</dbReference>
<comment type="caution">
    <text evidence="3">The sequence shown here is derived from an EMBL/GenBank/DDBJ whole genome shotgun (WGS) entry which is preliminary data.</text>
</comment>
<dbReference type="RefSeq" id="WP_341408749.1">
    <property type="nucleotide sequence ID" value="NZ_JBBUTH010000001.1"/>
</dbReference>
<dbReference type="SUPFAM" id="SSF50129">
    <property type="entry name" value="GroES-like"/>
    <property type="match status" value="1"/>
</dbReference>
<keyword evidence="1" id="KW-0521">NADP</keyword>
<dbReference type="InterPro" id="IPR051603">
    <property type="entry name" value="Zinc-ADH_QOR/CCCR"/>
</dbReference>